<dbReference type="AlphaFoldDB" id="A0A0J8RV97"/>
<sequence>MCIGYDMRYRSTKPITSYNIELVRHAGGPWCRERVKPEDTAHVLFLTSLGDPDSRTIVNRIMHDRPWIGSRSFMRGGLSNFGHFHLLRYPIGNGNSGSLWRQTRDMLAFSENALSRIIASYRVSARRQDIPSETPCYLLLELPTVNVNRELLDGTFGLACRSVVAIAHPTTRGQARQIYSPGEGGWMGKRRTRTGSTERQND</sequence>
<proteinExistence type="predicted"/>
<gene>
    <name evidence="2" type="ORF">CIHG_06643</name>
</gene>
<dbReference type="VEuPathDB" id="FungiDB:CIHG_06643"/>
<evidence type="ECO:0000313" key="2">
    <source>
        <dbReference type="EMBL" id="KMU88702.1"/>
    </source>
</evidence>
<protein>
    <submittedName>
        <fullName evidence="2">Uncharacterized protein</fullName>
    </submittedName>
</protein>
<dbReference type="Proteomes" id="UP000054563">
    <property type="component" value="Unassembled WGS sequence"/>
</dbReference>
<evidence type="ECO:0000256" key="1">
    <source>
        <dbReference type="SAM" id="MobiDB-lite"/>
    </source>
</evidence>
<feature type="region of interest" description="Disordered" evidence="1">
    <location>
        <begin position="174"/>
        <end position="202"/>
    </location>
</feature>
<organism evidence="2 3">
    <name type="scientific">Coccidioides immitis H538.4</name>
    <dbReference type="NCBI Taxonomy" id="396776"/>
    <lineage>
        <taxon>Eukaryota</taxon>
        <taxon>Fungi</taxon>
        <taxon>Dikarya</taxon>
        <taxon>Ascomycota</taxon>
        <taxon>Pezizomycotina</taxon>
        <taxon>Eurotiomycetes</taxon>
        <taxon>Eurotiomycetidae</taxon>
        <taxon>Onygenales</taxon>
        <taxon>Onygenaceae</taxon>
        <taxon>Coccidioides</taxon>
    </lineage>
</organism>
<dbReference type="EMBL" id="DS017006">
    <property type="protein sequence ID" value="KMU88702.1"/>
    <property type="molecule type" value="Genomic_DNA"/>
</dbReference>
<accession>A0A0J8RV97</accession>
<reference evidence="3" key="1">
    <citation type="journal article" date="2010" name="Genome Res.">
        <title>Population genomic sequencing of Coccidioides fungi reveals recent hybridization and transposon control.</title>
        <authorList>
            <person name="Neafsey D.E."/>
            <person name="Barker B.M."/>
            <person name="Sharpton T.J."/>
            <person name="Stajich J.E."/>
            <person name="Park D.J."/>
            <person name="Whiston E."/>
            <person name="Hung C.-Y."/>
            <person name="McMahan C."/>
            <person name="White J."/>
            <person name="Sykes S."/>
            <person name="Heiman D."/>
            <person name="Young S."/>
            <person name="Zeng Q."/>
            <person name="Abouelleil A."/>
            <person name="Aftuck L."/>
            <person name="Bessette D."/>
            <person name="Brown A."/>
            <person name="FitzGerald M."/>
            <person name="Lui A."/>
            <person name="Macdonald J.P."/>
            <person name="Priest M."/>
            <person name="Orbach M.J."/>
            <person name="Galgiani J.N."/>
            <person name="Kirkland T.N."/>
            <person name="Cole G.T."/>
            <person name="Birren B.W."/>
            <person name="Henn M.R."/>
            <person name="Taylor J.W."/>
            <person name="Rounsley S.D."/>
        </authorList>
    </citation>
    <scope>NUCLEOTIDE SEQUENCE [LARGE SCALE GENOMIC DNA]</scope>
    <source>
        <strain evidence="3">H538.4</strain>
    </source>
</reference>
<evidence type="ECO:0000313" key="3">
    <source>
        <dbReference type="Proteomes" id="UP000054563"/>
    </source>
</evidence>
<name>A0A0J8RV97_COCIT</name>